<dbReference type="SMART" id="SM00387">
    <property type="entry name" value="HATPase_c"/>
    <property type="match status" value="1"/>
</dbReference>
<dbReference type="SMART" id="SM00086">
    <property type="entry name" value="PAC"/>
    <property type="match status" value="3"/>
</dbReference>
<keyword evidence="5" id="KW-0418">Kinase</keyword>
<evidence type="ECO:0000313" key="11">
    <source>
        <dbReference type="Proteomes" id="UP000528322"/>
    </source>
</evidence>
<evidence type="ECO:0000259" key="8">
    <source>
        <dbReference type="PROSITE" id="PS50112"/>
    </source>
</evidence>
<gene>
    <name evidence="10" type="ORF">HNR37_000170</name>
</gene>
<feature type="domain" description="Histidine kinase" evidence="7">
    <location>
        <begin position="444"/>
        <end position="689"/>
    </location>
</feature>
<evidence type="ECO:0000256" key="3">
    <source>
        <dbReference type="ARBA" id="ARBA00022553"/>
    </source>
</evidence>
<feature type="domain" description="PAC" evidence="9">
    <location>
        <begin position="227"/>
        <end position="277"/>
    </location>
</feature>
<evidence type="ECO:0000256" key="2">
    <source>
        <dbReference type="ARBA" id="ARBA00012438"/>
    </source>
</evidence>
<name>A0A7W8DFY6_9BACT</name>
<dbReference type="InterPro" id="IPR036890">
    <property type="entry name" value="HATPase_C_sf"/>
</dbReference>
<feature type="domain" description="PAC" evidence="9">
    <location>
        <begin position="101"/>
        <end position="153"/>
    </location>
</feature>
<feature type="domain" description="PAS" evidence="8">
    <location>
        <begin position="25"/>
        <end position="91"/>
    </location>
</feature>
<dbReference type="InterPro" id="IPR052162">
    <property type="entry name" value="Sensor_kinase/Photoreceptor"/>
</dbReference>
<feature type="coiled-coil region" evidence="6">
    <location>
        <begin position="390"/>
        <end position="428"/>
    </location>
</feature>
<dbReference type="SMART" id="SM00091">
    <property type="entry name" value="PAS"/>
    <property type="match status" value="3"/>
</dbReference>
<evidence type="ECO:0000256" key="5">
    <source>
        <dbReference type="ARBA" id="ARBA00022777"/>
    </source>
</evidence>
<dbReference type="InterPro" id="IPR000014">
    <property type="entry name" value="PAS"/>
</dbReference>
<dbReference type="PROSITE" id="PS50112">
    <property type="entry name" value="PAS"/>
    <property type="match status" value="2"/>
</dbReference>
<dbReference type="Gene3D" id="3.30.565.10">
    <property type="entry name" value="Histidine kinase-like ATPase, C-terminal domain"/>
    <property type="match status" value="1"/>
</dbReference>
<dbReference type="PROSITE" id="PS50109">
    <property type="entry name" value="HIS_KIN"/>
    <property type="match status" value="1"/>
</dbReference>
<feature type="domain" description="PAS" evidence="8">
    <location>
        <begin position="274"/>
        <end position="345"/>
    </location>
</feature>
<dbReference type="InterPro" id="IPR013655">
    <property type="entry name" value="PAS_fold_3"/>
</dbReference>
<dbReference type="Pfam" id="PF02518">
    <property type="entry name" value="HATPase_c"/>
    <property type="match status" value="1"/>
</dbReference>
<dbReference type="PROSITE" id="PS50113">
    <property type="entry name" value="PAC"/>
    <property type="match status" value="3"/>
</dbReference>
<proteinExistence type="predicted"/>
<dbReference type="Pfam" id="PF08447">
    <property type="entry name" value="PAS_3"/>
    <property type="match status" value="1"/>
</dbReference>
<dbReference type="InterPro" id="IPR003594">
    <property type="entry name" value="HATPase_dom"/>
</dbReference>
<dbReference type="SUPFAM" id="SSF47384">
    <property type="entry name" value="Homodimeric domain of signal transducing histidine kinase"/>
    <property type="match status" value="1"/>
</dbReference>
<dbReference type="PANTHER" id="PTHR43304:SF1">
    <property type="entry name" value="PAC DOMAIN-CONTAINING PROTEIN"/>
    <property type="match status" value="1"/>
</dbReference>
<dbReference type="PRINTS" id="PR00344">
    <property type="entry name" value="BCTRLSENSOR"/>
</dbReference>
<dbReference type="AlphaFoldDB" id="A0A7W8DFY6"/>
<dbReference type="InterPro" id="IPR005467">
    <property type="entry name" value="His_kinase_dom"/>
</dbReference>
<dbReference type="GO" id="GO:0000155">
    <property type="term" value="F:phosphorelay sensor kinase activity"/>
    <property type="evidence" value="ECO:0007669"/>
    <property type="project" value="InterPro"/>
</dbReference>
<protein>
    <recommendedName>
        <fullName evidence="2">histidine kinase</fullName>
        <ecNumber evidence="2">2.7.13.3</ecNumber>
    </recommendedName>
</protein>
<dbReference type="RefSeq" id="WP_183728442.1">
    <property type="nucleotide sequence ID" value="NZ_JACHID010000001.1"/>
</dbReference>
<dbReference type="NCBIfam" id="TIGR00229">
    <property type="entry name" value="sensory_box"/>
    <property type="match status" value="2"/>
</dbReference>
<dbReference type="InterPro" id="IPR000700">
    <property type="entry name" value="PAS-assoc_C"/>
</dbReference>
<dbReference type="EC" id="2.7.13.3" evidence="2"/>
<evidence type="ECO:0000256" key="1">
    <source>
        <dbReference type="ARBA" id="ARBA00000085"/>
    </source>
</evidence>
<evidence type="ECO:0000259" key="7">
    <source>
        <dbReference type="PROSITE" id="PS50109"/>
    </source>
</evidence>
<dbReference type="SUPFAM" id="SSF55785">
    <property type="entry name" value="PYP-like sensor domain (PAS domain)"/>
    <property type="match status" value="3"/>
</dbReference>
<evidence type="ECO:0000256" key="4">
    <source>
        <dbReference type="ARBA" id="ARBA00022679"/>
    </source>
</evidence>
<feature type="domain" description="PAC" evidence="9">
    <location>
        <begin position="345"/>
        <end position="399"/>
    </location>
</feature>
<dbReference type="CDD" id="cd00130">
    <property type="entry name" value="PAS"/>
    <property type="match status" value="3"/>
</dbReference>
<dbReference type="SUPFAM" id="SSF55874">
    <property type="entry name" value="ATPase domain of HSP90 chaperone/DNA topoisomerase II/histidine kinase"/>
    <property type="match status" value="1"/>
</dbReference>
<dbReference type="EMBL" id="JACHID010000001">
    <property type="protein sequence ID" value="MBB5020867.1"/>
    <property type="molecule type" value="Genomic_DNA"/>
</dbReference>
<dbReference type="Pfam" id="PF13426">
    <property type="entry name" value="PAS_9"/>
    <property type="match status" value="1"/>
</dbReference>
<dbReference type="CDD" id="cd00082">
    <property type="entry name" value="HisKA"/>
    <property type="match status" value="1"/>
</dbReference>
<evidence type="ECO:0000259" key="9">
    <source>
        <dbReference type="PROSITE" id="PS50113"/>
    </source>
</evidence>
<keyword evidence="6" id="KW-0175">Coiled coil</keyword>
<dbReference type="InterPro" id="IPR035965">
    <property type="entry name" value="PAS-like_dom_sf"/>
</dbReference>
<dbReference type="Gene3D" id="1.10.287.130">
    <property type="match status" value="1"/>
</dbReference>
<accession>A0A7W8DFY6</accession>
<evidence type="ECO:0000313" key="10">
    <source>
        <dbReference type="EMBL" id="MBB5020867.1"/>
    </source>
</evidence>
<dbReference type="Proteomes" id="UP000528322">
    <property type="component" value="Unassembled WGS sequence"/>
</dbReference>
<dbReference type="InterPro" id="IPR036097">
    <property type="entry name" value="HisK_dim/P_sf"/>
</dbReference>
<dbReference type="InterPro" id="IPR001610">
    <property type="entry name" value="PAC"/>
</dbReference>
<dbReference type="Gene3D" id="3.30.450.20">
    <property type="entry name" value="PAS domain"/>
    <property type="match status" value="3"/>
</dbReference>
<keyword evidence="11" id="KW-1185">Reference proteome</keyword>
<dbReference type="InterPro" id="IPR004358">
    <property type="entry name" value="Sig_transdc_His_kin-like_C"/>
</dbReference>
<organism evidence="10 11">
    <name type="scientific">Desulfurispira natronophila</name>
    <dbReference type="NCBI Taxonomy" id="682562"/>
    <lineage>
        <taxon>Bacteria</taxon>
        <taxon>Pseudomonadati</taxon>
        <taxon>Chrysiogenota</taxon>
        <taxon>Chrysiogenia</taxon>
        <taxon>Chrysiogenales</taxon>
        <taxon>Chrysiogenaceae</taxon>
        <taxon>Desulfurispira</taxon>
    </lineage>
</organism>
<sequence length="692" mass="79145">MTCAKIEDNSDLVVASLKVDTTSSWHERYEQMLYSAGDGLWEWDFTTNQIFMSPRFKEIAGYEEHELPNTMAAWRSILHPSEQKRMIERLRGFSSIPGRQFQLVHRLLSRSGASKWSLLRGQILSDRHGTSTKAIAFLTDIDEQRKIEDELDQARTLLSDTQLRARMGNWELDLNSDALWWSDEMYRIFEIDPGEFDGTLNGFLSFVSLSERSDLKRLLYQAGSFASRVTVEVPGRNNKTISLEAQARHDQDGRPLRLVGLAQDITWERQAQQQMSKLIRALEHVPNSVAIANREGIIEYVNPFFSDFTGYHEDEVLGQQANILKSGKQDRDFYRHLWQTILEGKIFEGEMINRRKDGSLYLEQKSISPVWDERGQITHFVAIGRDITEQNRLKSEIEEANQALMKFNAELQQRVEEEIGKRRQQEQLVMQQARLSAMGEMMSYVAHHWRQPLNIIGLLVQSTRVAYDTGELDDEYLQDTSIRIMEQVWKMSDTINVFADFSQESHDKVRFDLVRAIGETFALIHHQFKELGVDIVGIQGPQKTPMVAINAPHCELPVKSSPYTVLGYPNEFKHVLLGIFNNARDAILNHFQHTSKTEASSQTLGTITVHADHTEECVLIEVFDNGGGIPTSIFPRIFDPYFTTKEVGRGTGISLYMAKTIIENHMSGTLNARNHGAGACFTIRLPLAQQEM</sequence>
<reference evidence="10 11" key="1">
    <citation type="submission" date="2020-08" db="EMBL/GenBank/DDBJ databases">
        <title>Genomic Encyclopedia of Type Strains, Phase IV (KMG-IV): sequencing the most valuable type-strain genomes for metagenomic binning, comparative biology and taxonomic classification.</title>
        <authorList>
            <person name="Goeker M."/>
        </authorList>
    </citation>
    <scope>NUCLEOTIDE SEQUENCE [LARGE SCALE GENOMIC DNA]</scope>
    <source>
        <strain evidence="10 11">DSM 22071</strain>
    </source>
</reference>
<evidence type="ECO:0000256" key="6">
    <source>
        <dbReference type="SAM" id="Coils"/>
    </source>
</evidence>
<comment type="caution">
    <text evidence="10">The sequence shown here is derived from an EMBL/GenBank/DDBJ whole genome shotgun (WGS) entry which is preliminary data.</text>
</comment>
<dbReference type="PANTHER" id="PTHR43304">
    <property type="entry name" value="PHYTOCHROME-LIKE PROTEIN CPH1"/>
    <property type="match status" value="1"/>
</dbReference>
<dbReference type="InterPro" id="IPR003661">
    <property type="entry name" value="HisK_dim/P_dom"/>
</dbReference>
<keyword evidence="4" id="KW-0808">Transferase</keyword>
<keyword evidence="3" id="KW-0597">Phosphoprotein</keyword>
<comment type="catalytic activity">
    <reaction evidence="1">
        <text>ATP + protein L-histidine = ADP + protein N-phospho-L-histidine.</text>
        <dbReference type="EC" id="2.7.13.3"/>
    </reaction>
</comment>